<dbReference type="SMART" id="SM00320">
    <property type="entry name" value="WD40"/>
    <property type="match status" value="5"/>
</dbReference>
<feature type="repeat" description="WD" evidence="5">
    <location>
        <begin position="378"/>
        <end position="422"/>
    </location>
</feature>
<dbReference type="InterPro" id="IPR015943">
    <property type="entry name" value="WD40/YVTN_repeat-like_dom_sf"/>
</dbReference>
<dbReference type="PANTHER" id="PTHR19918:SF1">
    <property type="entry name" value="FIZZY-RELATED PROTEIN HOMOLOG"/>
    <property type="match status" value="1"/>
</dbReference>
<accession>A0A8H7BMT6</accession>
<dbReference type="Pfam" id="PF24807">
    <property type="entry name" value="WD40_CDC20-Fz"/>
    <property type="match status" value="1"/>
</dbReference>
<keyword evidence="2 5" id="KW-0853">WD repeat</keyword>
<feature type="domain" description="CDC20/Fizzy WD40" evidence="7">
    <location>
        <begin position="208"/>
        <end position="503"/>
    </location>
</feature>
<dbReference type="GO" id="GO:0005680">
    <property type="term" value="C:anaphase-promoting complex"/>
    <property type="evidence" value="ECO:0007669"/>
    <property type="project" value="TreeGrafter"/>
</dbReference>
<dbReference type="GO" id="GO:0031145">
    <property type="term" value="P:anaphase-promoting complex-dependent catabolic process"/>
    <property type="evidence" value="ECO:0007669"/>
    <property type="project" value="TreeGrafter"/>
</dbReference>
<dbReference type="EMBL" id="JABAYA010000078">
    <property type="protein sequence ID" value="KAF7726451.1"/>
    <property type="molecule type" value="Genomic_DNA"/>
</dbReference>
<dbReference type="Gene3D" id="2.130.10.10">
    <property type="entry name" value="YVTN repeat-like/Quinoprotein amine dehydrogenase"/>
    <property type="match status" value="1"/>
</dbReference>
<evidence type="ECO:0000256" key="1">
    <source>
        <dbReference type="ARBA" id="ARBA00006445"/>
    </source>
</evidence>
<protein>
    <submittedName>
        <fullName evidence="8">Substrate-specific activator of APC-dependent proteolysis</fullName>
    </submittedName>
</protein>
<proteinExistence type="inferred from homology"/>
<evidence type="ECO:0000256" key="4">
    <source>
        <dbReference type="ARBA" id="ARBA00023306"/>
    </source>
</evidence>
<dbReference type="InterPro" id="IPR001680">
    <property type="entry name" value="WD40_rpt"/>
</dbReference>
<keyword evidence="4" id="KW-0131">Cell cycle</keyword>
<dbReference type="PROSITE" id="PS50082">
    <property type="entry name" value="WD_REPEATS_2"/>
    <property type="match status" value="4"/>
</dbReference>
<keyword evidence="9" id="KW-1185">Reference proteome</keyword>
<dbReference type="OrthoDB" id="10263272at2759"/>
<feature type="compositionally biased region" description="Basic residues" evidence="6">
    <location>
        <begin position="1"/>
        <end position="11"/>
    </location>
</feature>
<keyword evidence="3" id="KW-0677">Repeat</keyword>
<dbReference type="PROSITE" id="PS00678">
    <property type="entry name" value="WD_REPEATS_1"/>
    <property type="match status" value="2"/>
</dbReference>
<evidence type="ECO:0000256" key="2">
    <source>
        <dbReference type="ARBA" id="ARBA00022574"/>
    </source>
</evidence>
<evidence type="ECO:0000259" key="7">
    <source>
        <dbReference type="Pfam" id="PF24807"/>
    </source>
</evidence>
<feature type="repeat" description="WD" evidence="5">
    <location>
        <begin position="472"/>
        <end position="505"/>
    </location>
</feature>
<reference evidence="8" key="1">
    <citation type="submission" date="2020-01" db="EMBL/GenBank/DDBJ databases">
        <title>Genome Sequencing of Three Apophysomyces-Like Fungal Strains Confirms a Novel Fungal Genus in the Mucoromycota with divergent Burkholderia-like Endosymbiotic Bacteria.</title>
        <authorList>
            <person name="Stajich J.E."/>
            <person name="Macias A.M."/>
            <person name="Carter-House D."/>
            <person name="Lovett B."/>
            <person name="Kasson L.R."/>
            <person name="Berry K."/>
            <person name="Grigoriev I."/>
            <person name="Chang Y."/>
            <person name="Spatafora J."/>
            <person name="Kasson M.T."/>
        </authorList>
    </citation>
    <scope>NUCLEOTIDE SEQUENCE</scope>
    <source>
        <strain evidence="8">NRRL A-21654</strain>
    </source>
</reference>
<dbReference type="SUPFAM" id="SSF50978">
    <property type="entry name" value="WD40 repeat-like"/>
    <property type="match status" value="1"/>
</dbReference>
<dbReference type="InterPro" id="IPR056150">
    <property type="entry name" value="WD40_CDC20-Fz"/>
</dbReference>
<dbReference type="PANTHER" id="PTHR19918">
    <property type="entry name" value="CELL DIVISION CYCLE 20 CDC20 FIZZY -RELATED"/>
    <property type="match status" value="1"/>
</dbReference>
<dbReference type="Proteomes" id="UP000605846">
    <property type="component" value="Unassembled WGS sequence"/>
</dbReference>
<name>A0A8H7BMT6_9FUNG</name>
<organism evidence="8 9">
    <name type="scientific">Apophysomyces ossiformis</name>
    <dbReference type="NCBI Taxonomy" id="679940"/>
    <lineage>
        <taxon>Eukaryota</taxon>
        <taxon>Fungi</taxon>
        <taxon>Fungi incertae sedis</taxon>
        <taxon>Mucoromycota</taxon>
        <taxon>Mucoromycotina</taxon>
        <taxon>Mucoromycetes</taxon>
        <taxon>Mucorales</taxon>
        <taxon>Mucorineae</taxon>
        <taxon>Mucoraceae</taxon>
        <taxon>Apophysomyces</taxon>
    </lineage>
</organism>
<comment type="caution">
    <text evidence="8">The sequence shown here is derived from an EMBL/GenBank/DDBJ whole genome shotgun (WGS) entry which is preliminary data.</text>
</comment>
<evidence type="ECO:0000256" key="6">
    <source>
        <dbReference type="SAM" id="MobiDB-lite"/>
    </source>
</evidence>
<dbReference type="InterPro" id="IPR036322">
    <property type="entry name" value="WD40_repeat_dom_sf"/>
</dbReference>
<comment type="similarity">
    <text evidence="1">Belongs to the WD repeat CDC20/Fizzy family.</text>
</comment>
<sequence length="524" mass="58670">MSNSYRKKLRSAARSGENNQDHEHSLKTISMETNKIESCPKTPPASSTEGSNFVPSIESYFPPSPYGRKRQQIQGDRSIPINDGNLSRDYQFIDVSPTGSSRHPNADIEYHAEQDLEFRRREAYYRTEVLNDSLAADEFSLPTSSPRTPRKLFHYSQRVPDFSNYTEVFDSPTGPKYQSSPISEAGRKVLSAHQRPPRVISHSAIKILDAPNLKDDFYLNLIDWGANDSLAVGLDTCVYLWNANTSRVTKLCDLDSDVVTSVSWAQHGSHLAVGTNSGRIYLWDTEGSGRRIRTWSGHSSRVGAMTWNSNILTTGGRDHRIFHRDVRSPEPYFRELHRHSQEVCGLKWNSDGSMLASGGNDNNLMVWSFHDNVLMHKLTQHTAAVKAIGWNPHDRGRLVSGGGAADKTIKFWNANSGALISSHDTGSQVCNMIWSRNSNELVSCHGYASHSVSSSNQVIVWKTSTMNRVATLTGHSSRVLYMAMNPDGTTIVTGAGDETLRFWDIFSSVSCLRREAEDRQTRLR</sequence>
<dbReference type="InterPro" id="IPR033010">
    <property type="entry name" value="Cdc20/Fizzy"/>
</dbReference>
<dbReference type="PROSITE" id="PS50294">
    <property type="entry name" value="WD_REPEATS_REGION"/>
    <property type="match status" value="2"/>
</dbReference>
<dbReference type="GO" id="GO:0010997">
    <property type="term" value="F:anaphase-promoting complex binding"/>
    <property type="evidence" value="ECO:0007669"/>
    <property type="project" value="InterPro"/>
</dbReference>
<feature type="repeat" description="WD" evidence="5">
    <location>
        <begin position="336"/>
        <end position="377"/>
    </location>
</feature>
<gene>
    <name evidence="8" type="primary">CDH1</name>
    <name evidence="8" type="ORF">EC973_008686</name>
</gene>
<evidence type="ECO:0000256" key="3">
    <source>
        <dbReference type="ARBA" id="ARBA00022737"/>
    </source>
</evidence>
<dbReference type="GO" id="GO:1990757">
    <property type="term" value="F:ubiquitin ligase activator activity"/>
    <property type="evidence" value="ECO:0007669"/>
    <property type="project" value="TreeGrafter"/>
</dbReference>
<feature type="repeat" description="WD" evidence="5">
    <location>
        <begin position="252"/>
        <end position="286"/>
    </location>
</feature>
<dbReference type="AlphaFoldDB" id="A0A8H7BMT6"/>
<dbReference type="GO" id="GO:1905786">
    <property type="term" value="P:positive regulation of anaphase-promoting complex-dependent catabolic process"/>
    <property type="evidence" value="ECO:0007669"/>
    <property type="project" value="TreeGrafter"/>
</dbReference>
<feature type="region of interest" description="Disordered" evidence="6">
    <location>
        <begin position="1"/>
        <end position="55"/>
    </location>
</feature>
<evidence type="ECO:0000256" key="5">
    <source>
        <dbReference type="PROSITE-ProRule" id="PRU00221"/>
    </source>
</evidence>
<dbReference type="CDD" id="cd00200">
    <property type="entry name" value="WD40"/>
    <property type="match status" value="1"/>
</dbReference>
<evidence type="ECO:0000313" key="8">
    <source>
        <dbReference type="EMBL" id="KAF7726451.1"/>
    </source>
</evidence>
<evidence type="ECO:0000313" key="9">
    <source>
        <dbReference type="Proteomes" id="UP000605846"/>
    </source>
</evidence>
<feature type="compositionally biased region" description="Polar residues" evidence="6">
    <location>
        <begin position="44"/>
        <end position="54"/>
    </location>
</feature>
<dbReference type="InterPro" id="IPR019775">
    <property type="entry name" value="WD40_repeat_CS"/>
</dbReference>